<dbReference type="PANTHER" id="PTHR13200:SF0">
    <property type="entry name" value="EEF1A LYSINE METHYLTRANSFERASE 1"/>
    <property type="match status" value="1"/>
</dbReference>
<evidence type="ECO:0000256" key="2">
    <source>
        <dbReference type="ARBA" id="ARBA00022490"/>
    </source>
</evidence>
<sequence>MNEESSVIQRNSLNENDGDDDSLHLSEQALAALYELNAEQKILDKSGILDENWQLSQFWYSDETADTLANECVKSLNASGSIALVSCPTVMERLSTNKDFDRNYLRVKLLEYDKRFAQRFPFEFVFYDYNEPTCLPENCHNEFDLIVIDPPFLSEECFVKFAETVRLLSKSANTKLIICTGVIMESTVERLFSAHRCHFVPTHRRNLANEFACFANYKTALL</sequence>
<comment type="subcellular location">
    <subcellularLocation>
        <location evidence="1 5">Cytoplasm</location>
    </subcellularLocation>
</comment>
<organism evidence="7 8">
    <name type="scientific">Syphacia muris</name>
    <dbReference type="NCBI Taxonomy" id="451379"/>
    <lineage>
        <taxon>Eukaryota</taxon>
        <taxon>Metazoa</taxon>
        <taxon>Ecdysozoa</taxon>
        <taxon>Nematoda</taxon>
        <taxon>Chromadorea</taxon>
        <taxon>Rhabditida</taxon>
        <taxon>Spirurina</taxon>
        <taxon>Oxyuridomorpha</taxon>
        <taxon>Oxyuroidea</taxon>
        <taxon>Oxyuridae</taxon>
        <taxon>Syphacia</taxon>
    </lineage>
</organism>
<protein>
    <recommendedName>
        <fullName evidence="5">Protein-lysine N-methyltransferase</fullName>
        <ecNumber evidence="5">2.1.1.-</ecNumber>
    </recommendedName>
</protein>
<reference evidence="8" key="1">
    <citation type="submission" date="2017-02" db="UniProtKB">
        <authorList>
            <consortium name="WormBaseParasite"/>
        </authorList>
    </citation>
    <scope>IDENTIFICATION</scope>
</reference>
<dbReference type="STRING" id="451379.A0A0N5AMT5"/>
<dbReference type="GO" id="GO:0016279">
    <property type="term" value="F:protein-lysine N-methyltransferase activity"/>
    <property type="evidence" value="ECO:0007669"/>
    <property type="project" value="UniProtKB-UniRule"/>
</dbReference>
<proteinExistence type="inferred from homology"/>
<dbReference type="WBParaSite" id="SMUV_0000590301-mRNA-1">
    <property type="protein sequence ID" value="SMUV_0000590301-mRNA-1"/>
    <property type="gene ID" value="SMUV_0000590301"/>
</dbReference>
<feature type="region of interest" description="Disordered" evidence="6">
    <location>
        <begin position="1"/>
        <end position="22"/>
    </location>
</feature>
<keyword evidence="2 5" id="KW-0963">Cytoplasm</keyword>
<dbReference type="InterPro" id="IPR041370">
    <property type="entry name" value="Mlase_EEF1AKMT1/ZCCHC4"/>
</dbReference>
<evidence type="ECO:0000313" key="8">
    <source>
        <dbReference type="WBParaSite" id="SMUV_0000590301-mRNA-1"/>
    </source>
</evidence>
<evidence type="ECO:0000256" key="3">
    <source>
        <dbReference type="ARBA" id="ARBA00022603"/>
    </source>
</evidence>
<dbReference type="Pfam" id="PF10237">
    <property type="entry name" value="N6-adenineMlase"/>
    <property type="match status" value="1"/>
</dbReference>
<dbReference type="EC" id="2.1.1.-" evidence="5"/>
<dbReference type="Gene3D" id="3.40.50.150">
    <property type="entry name" value="Vaccinia Virus protein VP39"/>
    <property type="match status" value="1"/>
</dbReference>
<evidence type="ECO:0000256" key="1">
    <source>
        <dbReference type="ARBA" id="ARBA00004496"/>
    </source>
</evidence>
<dbReference type="InterPro" id="IPR019369">
    <property type="entry name" value="Efm5/EEF1AKMT1"/>
</dbReference>
<keyword evidence="7" id="KW-1185">Reference proteome</keyword>
<evidence type="ECO:0000313" key="7">
    <source>
        <dbReference type="Proteomes" id="UP000046393"/>
    </source>
</evidence>
<dbReference type="HAMAP" id="MF_03187">
    <property type="entry name" value="Methyltr_EFM5"/>
    <property type="match status" value="1"/>
</dbReference>
<dbReference type="AlphaFoldDB" id="A0A0N5AMT5"/>
<comment type="similarity">
    <text evidence="5">Belongs to the class I-like SAM-binding methyltransferase superfamily. EFM5 family.</text>
</comment>
<accession>A0A0N5AMT5</accession>
<dbReference type="Proteomes" id="UP000046393">
    <property type="component" value="Unplaced"/>
</dbReference>
<evidence type="ECO:0000256" key="5">
    <source>
        <dbReference type="HAMAP-Rule" id="MF_03187"/>
    </source>
</evidence>
<comment type="function">
    <text evidence="5">S-adenosyl-L-methionine-dependent protein-lysine N-methyltransferase that methylates elongation factor 1-alpha.</text>
</comment>
<evidence type="ECO:0000256" key="4">
    <source>
        <dbReference type="ARBA" id="ARBA00022679"/>
    </source>
</evidence>
<name>A0A0N5AMT5_9BILA</name>
<evidence type="ECO:0000256" key="6">
    <source>
        <dbReference type="SAM" id="MobiDB-lite"/>
    </source>
</evidence>
<dbReference type="PROSITE" id="PS00092">
    <property type="entry name" value="N6_MTASE"/>
    <property type="match status" value="1"/>
</dbReference>
<keyword evidence="3 5" id="KW-0489">Methyltransferase</keyword>
<dbReference type="PANTHER" id="PTHR13200">
    <property type="entry name" value="EEF1A LYSINE METHYLTRANSFERASE 1"/>
    <property type="match status" value="1"/>
</dbReference>
<dbReference type="SUPFAM" id="SSF53335">
    <property type="entry name" value="S-adenosyl-L-methionine-dependent methyltransferases"/>
    <property type="match status" value="1"/>
</dbReference>
<dbReference type="InterPro" id="IPR002052">
    <property type="entry name" value="DNA_methylase_N6_adenine_CS"/>
</dbReference>
<dbReference type="GO" id="GO:0005737">
    <property type="term" value="C:cytoplasm"/>
    <property type="evidence" value="ECO:0007669"/>
    <property type="project" value="UniProtKB-SubCell"/>
</dbReference>
<keyword evidence="4 5" id="KW-0808">Transferase</keyword>
<feature type="compositionally biased region" description="Polar residues" evidence="6">
    <location>
        <begin position="1"/>
        <end position="15"/>
    </location>
</feature>
<dbReference type="GO" id="GO:0003676">
    <property type="term" value="F:nucleic acid binding"/>
    <property type="evidence" value="ECO:0007669"/>
    <property type="project" value="InterPro"/>
</dbReference>
<dbReference type="GO" id="GO:0032259">
    <property type="term" value="P:methylation"/>
    <property type="evidence" value="ECO:0007669"/>
    <property type="project" value="UniProtKB-KW"/>
</dbReference>
<dbReference type="InterPro" id="IPR029063">
    <property type="entry name" value="SAM-dependent_MTases_sf"/>
</dbReference>